<sequence>MSLNAKQAIENGKTVLGIEFGSTRIKAVLVGENNEPIASGSHDWENSYVDNIWTYSVEDIWKGLQESYQEMANDVKQQYGVKLQTVGAIGFSAMMHGYMAFNKADELLVPFRTWRNNITEQASTELTELFNYNIPQRWSIAHLYQAILNKEEHVADINFQTTLAGYIHWKLTGKKILGVGEASGVFPIDLETKSYNKKMIAQFNELIASKNVSLKLEDIFPEVLVAGENAGTLTEEGAKLLDVSGELEAGIPLCPPEGDAGTGMVATNSVAKRTGNVSAGTSAFAMIVLEKDLSKVYPEIDLVTTPTGNLVAMAHSNNCTSDLNAWIGMLEEFSQSMGIEVDKNKLYETLFTQALKGDPDAGGLLSYGYLSGEHMTHFEEGRPLFVRSSNSNFNLANFMRVHLFTAFGAMKIGMDILIKEEQVKLDEILGHGGIFKTEGVGQSILAGALNVPVSVMETAGEGGAWGIALLASYMINKQDNETLDEYLTQRVFADQAVKTVSPEAKDVEGFEQFMTRYKQGLAIERAAVDHL</sequence>
<dbReference type="Pfam" id="PF00370">
    <property type="entry name" value="FGGY_N"/>
    <property type="match status" value="1"/>
</dbReference>
<evidence type="ECO:0000256" key="2">
    <source>
        <dbReference type="ARBA" id="ARBA00022679"/>
    </source>
</evidence>
<feature type="domain" description="Carbohydrate kinase FGGY N-terminal" evidence="4">
    <location>
        <begin position="15"/>
        <end position="241"/>
    </location>
</feature>
<comment type="similarity">
    <text evidence="1">Belongs to the FGGY kinase family.</text>
</comment>
<dbReference type="Proteomes" id="UP000252585">
    <property type="component" value="Unassembled WGS sequence"/>
</dbReference>
<dbReference type="InterPro" id="IPR050406">
    <property type="entry name" value="FGGY_Carb_Kinase"/>
</dbReference>
<evidence type="ECO:0000313" key="7">
    <source>
        <dbReference type="Proteomes" id="UP000252585"/>
    </source>
</evidence>
<proteinExistence type="inferred from homology"/>
<dbReference type="InterPro" id="IPR018485">
    <property type="entry name" value="FGGY_C"/>
</dbReference>
<organism evidence="6 7">
    <name type="scientific">Saliterribacillus persicus</name>
    <dbReference type="NCBI Taxonomy" id="930114"/>
    <lineage>
        <taxon>Bacteria</taxon>
        <taxon>Bacillati</taxon>
        <taxon>Bacillota</taxon>
        <taxon>Bacilli</taxon>
        <taxon>Bacillales</taxon>
        <taxon>Bacillaceae</taxon>
        <taxon>Saliterribacillus</taxon>
    </lineage>
</organism>
<dbReference type="CDD" id="cd07809">
    <property type="entry name" value="ASKHA_NBD_FGGY_BaXK-like"/>
    <property type="match status" value="1"/>
</dbReference>
<reference evidence="6 7" key="1">
    <citation type="submission" date="2018-07" db="EMBL/GenBank/DDBJ databases">
        <title>Genomic Encyclopedia of Type Strains, Phase IV (KMG-IV): sequencing the most valuable type-strain genomes for metagenomic binning, comparative biology and taxonomic classification.</title>
        <authorList>
            <person name="Goeker M."/>
        </authorList>
    </citation>
    <scope>NUCLEOTIDE SEQUENCE [LARGE SCALE GENOMIC DNA]</scope>
    <source>
        <strain evidence="6 7">DSM 27696</strain>
    </source>
</reference>
<dbReference type="RefSeq" id="WP_114354046.1">
    <property type="nucleotide sequence ID" value="NZ_QPJJ01000015.1"/>
</dbReference>
<dbReference type="AlphaFoldDB" id="A0A368X7D1"/>
<feature type="domain" description="Carbohydrate kinase FGGY C-terminal" evidence="5">
    <location>
        <begin position="276"/>
        <end position="474"/>
    </location>
</feature>
<dbReference type="Gene3D" id="3.30.420.40">
    <property type="match status" value="2"/>
</dbReference>
<dbReference type="PANTHER" id="PTHR43095:SF5">
    <property type="entry name" value="XYLULOSE KINASE"/>
    <property type="match status" value="1"/>
</dbReference>
<dbReference type="Pfam" id="PF02782">
    <property type="entry name" value="FGGY_C"/>
    <property type="match status" value="1"/>
</dbReference>
<evidence type="ECO:0000256" key="1">
    <source>
        <dbReference type="ARBA" id="ARBA00009156"/>
    </source>
</evidence>
<evidence type="ECO:0000256" key="3">
    <source>
        <dbReference type="ARBA" id="ARBA00022777"/>
    </source>
</evidence>
<dbReference type="GO" id="GO:0005975">
    <property type="term" value="P:carbohydrate metabolic process"/>
    <property type="evidence" value="ECO:0007669"/>
    <property type="project" value="InterPro"/>
</dbReference>
<keyword evidence="7" id="KW-1185">Reference proteome</keyword>
<name>A0A368X7D1_9BACI</name>
<evidence type="ECO:0000313" key="6">
    <source>
        <dbReference type="EMBL" id="RCW63910.1"/>
    </source>
</evidence>
<protein>
    <submittedName>
        <fullName evidence="6">Sugar (Pentulose or hexulose) kinase</fullName>
    </submittedName>
</protein>
<evidence type="ECO:0000259" key="5">
    <source>
        <dbReference type="Pfam" id="PF02782"/>
    </source>
</evidence>
<evidence type="ECO:0000259" key="4">
    <source>
        <dbReference type="Pfam" id="PF00370"/>
    </source>
</evidence>
<dbReference type="InterPro" id="IPR043129">
    <property type="entry name" value="ATPase_NBD"/>
</dbReference>
<dbReference type="InterPro" id="IPR018484">
    <property type="entry name" value="FGGY_N"/>
</dbReference>
<comment type="caution">
    <text evidence="6">The sequence shown here is derived from an EMBL/GenBank/DDBJ whole genome shotgun (WGS) entry which is preliminary data.</text>
</comment>
<dbReference type="SUPFAM" id="SSF53067">
    <property type="entry name" value="Actin-like ATPase domain"/>
    <property type="match status" value="2"/>
</dbReference>
<gene>
    <name evidence="6" type="ORF">DFR57_11535</name>
</gene>
<keyword evidence="3 6" id="KW-0418">Kinase</keyword>
<dbReference type="OrthoDB" id="9760563at2"/>
<keyword evidence="2" id="KW-0808">Transferase</keyword>
<dbReference type="GO" id="GO:0016301">
    <property type="term" value="F:kinase activity"/>
    <property type="evidence" value="ECO:0007669"/>
    <property type="project" value="UniProtKB-KW"/>
</dbReference>
<accession>A0A368X7D1</accession>
<dbReference type="EMBL" id="QPJJ01000015">
    <property type="protein sequence ID" value="RCW63910.1"/>
    <property type="molecule type" value="Genomic_DNA"/>
</dbReference>
<dbReference type="PANTHER" id="PTHR43095">
    <property type="entry name" value="SUGAR KINASE"/>
    <property type="match status" value="1"/>
</dbReference>